<evidence type="ECO:0000313" key="3">
    <source>
        <dbReference type="EMBL" id="AFI04314.1"/>
    </source>
</evidence>
<evidence type="ECO:0000256" key="1">
    <source>
        <dbReference type="SAM" id="MobiDB-lite"/>
    </source>
</evidence>
<proteinExistence type="predicted"/>
<dbReference type="eggNOG" id="COG1426">
    <property type="taxonomic scope" value="Bacteria"/>
</dbReference>
<evidence type="ECO:0008006" key="5">
    <source>
        <dbReference type="Google" id="ProtNLM"/>
    </source>
</evidence>
<accession>I0EMZ5</accession>
<dbReference type="HOGENOM" id="CLU_073271_0_0_7"/>
<evidence type="ECO:0000256" key="2">
    <source>
        <dbReference type="SAM" id="Phobius"/>
    </source>
</evidence>
<dbReference type="RefSeq" id="WP_014661184.1">
    <property type="nucleotide sequence ID" value="NC_017737.1"/>
</dbReference>
<protein>
    <recommendedName>
        <fullName evidence="5">Sialidase A</fullName>
    </recommendedName>
</protein>
<keyword evidence="2" id="KW-1133">Transmembrane helix</keyword>
<keyword evidence="4" id="KW-1185">Reference proteome</keyword>
<keyword evidence="2" id="KW-0812">Transmembrane</keyword>
<feature type="compositionally biased region" description="Polar residues" evidence="1">
    <location>
        <begin position="195"/>
        <end position="207"/>
    </location>
</feature>
<dbReference type="PATRIC" id="fig|182217.3.peg.1115"/>
<dbReference type="AlphaFoldDB" id="I0EMZ5"/>
<organism evidence="3 4">
    <name type="scientific">Helicobacter cetorum (strain ATCC BAA-429 / MIT 00-7128)</name>
    <dbReference type="NCBI Taxonomy" id="182217"/>
    <lineage>
        <taxon>Bacteria</taxon>
        <taxon>Pseudomonadati</taxon>
        <taxon>Campylobacterota</taxon>
        <taxon>Epsilonproteobacteria</taxon>
        <taxon>Campylobacterales</taxon>
        <taxon>Helicobacteraceae</taxon>
        <taxon>Helicobacter</taxon>
    </lineage>
</organism>
<evidence type="ECO:0000313" key="4">
    <source>
        <dbReference type="Proteomes" id="UP000005010"/>
    </source>
</evidence>
<dbReference type="Proteomes" id="UP000005010">
    <property type="component" value="Chromosome"/>
</dbReference>
<sequence>MQQEDSIKDTQENLEVPNVIFNISKNNTDLEETHNLLDENLQALKNIGVQEICKKTRISSTNLNYLLEKRYESLSRVHAKGFLQILEREYKMDLSAWMTEYDRVCVFKSDIKTPSINQAPNVKNSSDSMHKIELDYKINQATSFTPKNSSKLKWFIAVVVVVAIVCVVTMHNYYEDYQANHKALHNEVDKKPTETPISNLATQQETQASKEEKKEEEEIGKKEPEIIYITPKRDIWVEVIDLDDRANSFQKTLKETYLLETNNHRLLLRFGHGNFSLKLSEESRAYNDNKTKRFFYAPKKGLELIDDSQYKKLQQ</sequence>
<keyword evidence="2" id="KW-0472">Membrane</keyword>
<dbReference type="EMBL" id="CP003479">
    <property type="protein sequence ID" value="AFI04314.1"/>
    <property type="molecule type" value="Genomic_DNA"/>
</dbReference>
<gene>
    <name evidence="3" type="ordered locus">HCW_05245</name>
</gene>
<name>I0EMZ5_HELC0</name>
<dbReference type="STRING" id="182217.HCW_05245"/>
<feature type="region of interest" description="Disordered" evidence="1">
    <location>
        <begin position="192"/>
        <end position="220"/>
    </location>
</feature>
<reference evidence="4" key="1">
    <citation type="submission" date="2012-04" db="EMBL/GenBank/DDBJ databases">
        <title>Complete genome sequence of Helicobacter cetorum strain MIT 00-7128.</title>
        <authorList>
            <person name="Kersulyte D."/>
            <person name="Berg D.E."/>
        </authorList>
    </citation>
    <scope>NUCLEOTIDE SEQUENCE [LARGE SCALE GENOMIC DNA]</scope>
    <source>
        <strain evidence="4">MIT 00-7128</strain>
    </source>
</reference>
<feature type="transmembrane region" description="Helical" evidence="2">
    <location>
        <begin position="154"/>
        <end position="174"/>
    </location>
</feature>
<dbReference type="KEGG" id="hce:HCW_05245"/>